<protein>
    <submittedName>
        <fullName evidence="2">Uncharacterized protein</fullName>
    </submittedName>
</protein>
<dbReference type="Proteomes" id="UP000045782">
    <property type="component" value="Unassembled WGS sequence"/>
</dbReference>
<dbReference type="EMBL" id="CSUW01000023">
    <property type="protein sequence ID" value="CPT71303.1"/>
    <property type="molecule type" value="Genomic_DNA"/>
</dbReference>
<sequence length="139" mass="14893">MSELSARKAVERLIARIPNLLTATVLEKFTDRPLAVVHTQDEVAARIGAVLADGLKSEGYELVELPPVSADGYGGLCVRIALSSQPWADAEIRITRGRRGDNLIVSGLPNPLAVEDVPIVAAGLLAIYGTRPRITRDRG</sequence>
<dbReference type="RefSeq" id="WP_005100703.1">
    <property type="nucleotide sequence ID" value="NZ_CP014951.1"/>
</dbReference>
<gene>
    <name evidence="1" type="ORF">ERS075527_05478</name>
    <name evidence="2" type="ORF">ERS075579_04693</name>
</gene>
<dbReference type="Proteomes" id="UP000038487">
    <property type="component" value="Unassembled WGS sequence"/>
</dbReference>
<evidence type="ECO:0000313" key="3">
    <source>
        <dbReference type="Proteomes" id="UP000038487"/>
    </source>
</evidence>
<dbReference type="AlphaFoldDB" id="A0A0U0ZT63"/>
<dbReference type="EMBL" id="CSWP01000012">
    <property type="protein sequence ID" value="CPV70009.1"/>
    <property type="molecule type" value="Genomic_DNA"/>
</dbReference>
<reference evidence="1 3" key="1">
    <citation type="submission" date="2015-03" db="EMBL/GenBank/DDBJ databases">
        <authorList>
            <consortium name="Pathogen Informatics"/>
            <person name="Murphy D."/>
        </authorList>
    </citation>
    <scope>NUCLEOTIDE SEQUENCE [LARGE SCALE GENOMIC DNA]</scope>
    <source>
        <strain evidence="1 3">PAP036</strain>
    </source>
</reference>
<accession>A0A0U0ZT63</accession>
<evidence type="ECO:0000313" key="1">
    <source>
        <dbReference type="EMBL" id="CPT71303.1"/>
    </source>
</evidence>
<organism evidence="2 4">
    <name type="scientific">Mycobacteroides abscessus</name>
    <dbReference type="NCBI Taxonomy" id="36809"/>
    <lineage>
        <taxon>Bacteria</taxon>
        <taxon>Bacillati</taxon>
        <taxon>Actinomycetota</taxon>
        <taxon>Actinomycetes</taxon>
        <taxon>Mycobacteriales</taxon>
        <taxon>Mycobacteriaceae</taxon>
        <taxon>Mycobacteroides</taxon>
    </lineage>
</organism>
<evidence type="ECO:0000313" key="2">
    <source>
        <dbReference type="EMBL" id="CPV70009.1"/>
    </source>
</evidence>
<evidence type="ECO:0000313" key="4">
    <source>
        <dbReference type="Proteomes" id="UP000045782"/>
    </source>
</evidence>
<name>A0A0U0ZT63_9MYCO</name>
<reference evidence="2 4" key="2">
    <citation type="submission" date="2015-03" db="EMBL/GenBank/DDBJ databases">
        <authorList>
            <person name="Murphy D."/>
        </authorList>
    </citation>
    <scope>NUCLEOTIDE SEQUENCE [LARGE SCALE GENOMIC DNA]</scope>
    <source>
        <strain evidence="2 4">PAP088</strain>
    </source>
</reference>
<proteinExistence type="predicted"/>